<dbReference type="Pfam" id="PF07443">
    <property type="entry name" value="HARP"/>
    <property type="match status" value="1"/>
</dbReference>
<dbReference type="SMART" id="SM00487">
    <property type="entry name" value="DEXDc"/>
    <property type="match status" value="1"/>
</dbReference>
<evidence type="ECO:0000256" key="4">
    <source>
        <dbReference type="PROSITE-ProRule" id="PRU00800"/>
    </source>
</evidence>
<dbReference type="GO" id="GO:0031297">
    <property type="term" value="P:replication fork processing"/>
    <property type="evidence" value="ECO:0007669"/>
    <property type="project" value="TreeGrafter"/>
</dbReference>
<name>A0A7R8XHD2_9CRUS</name>
<accession>A0A7R8XHD2</accession>
<dbReference type="AlphaFoldDB" id="A0A7R8XHD2"/>
<evidence type="ECO:0008006" key="11">
    <source>
        <dbReference type="Google" id="ProtNLM"/>
    </source>
</evidence>
<dbReference type="InterPro" id="IPR027417">
    <property type="entry name" value="P-loop_NTPase"/>
</dbReference>
<dbReference type="InterPro" id="IPR038718">
    <property type="entry name" value="SNF2-like_sf"/>
</dbReference>
<feature type="compositionally biased region" description="Basic and acidic residues" evidence="5">
    <location>
        <begin position="1"/>
        <end position="29"/>
    </location>
</feature>
<feature type="domain" description="Helicase ATP-binding" evidence="6">
    <location>
        <begin position="208"/>
        <end position="365"/>
    </location>
</feature>
<dbReference type="Gene3D" id="3.40.50.10810">
    <property type="entry name" value="Tandem AAA-ATPase domain"/>
    <property type="match status" value="1"/>
</dbReference>
<dbReference type="InterPro" id="IPR010003">
    <property type="entry name" value="HARP_dom"/>
</dbReference>
<proteinExistence type="inferred from homology"/>
<keyword evidence="10" id="KW-1185">Reference proteome</keyword>
<feature type="domain" description="Helicase C-terminal" evidence="7">
    <location>
        <begin position="476"/>
        <end position="632"/>
    </location>
</feature>
<gene>
    <name evidence="9" type="ORF">DSTB1V02_LOCUS5962</name>
</gene>
<dbReference type="Gene3D" id="3.40.50.300">
    <property type="entry name" value="P-loop containing nucleotide triphosphate hydrolases"/>
    <property type="match status" value="1"/>
</dbReference>
<evidence type="ECO:0000256" key="2">
    <source>
        <dbReference type="ARBA" id="ARBA00022801"/>
    </source>
</evidence>
<evidence type="ECO:0000256" key="5">
    <source>
        <dbReference type="SAM" id="MobiDB-lite"/>
    </source>
</evidence>
<dbReference type="OrthoDB" id="2801544at2759"/>
<evidence type="ECO:0000313" key="9">
    <source>
        <dbReference type="EMBL" id="CAD7246102.1"/>
    </source>
</evidence>
<dbReference type="GO" id="GO:0005524">
    <property type="term" value="F:ATP binding"/>
    <property type="evidence" value="ECO:0007669"/>
    <property type="project" value="InterPro"/>
</dbReference>
<feature type="domain" description="HARP" evidence="8">
    <location>
        <begin position="77"/>
        <end position="151"/>
    </location>
</feature>
<dbReference type="EMBL" id="LR900553">
    <property type="protein sequence ID" value="CAD7246102.1"/>
    <property type="molecule type" value="Genomic_DNA"/>
</dbReference>
<keyword evidence="2" id="KW-0378">Hydrolase</keyword>
<dbReference type="EMBL" id="CAJPEV010001036">
    <property type="protein sequence ID" value="CAG0890319.1"/>
    <property type="molecule type" value="Genomic_DNA"/>
</dbReference>
<dbReference type="PROSITE" id="PS51467">
    <property type="entry name" value="HARP"/>
    <property type="match status" value="1"/>
</dbReference>
<dbReference type="PROSITE" id="PS51192">
    <property type="entry name" value="HELICASE_ATP_BIND_1"/>
    <property type="match status" value="1"/>
</dbReference>
<feature type="region of interest" description="Disordered" evidence="5">
    <location>
        <begin position="1"/>
        <end position="76"/>
    </location>
</feature>
<evidence type="ECO:0000256" key="3">
    <source>
        <dbReference type="ARBA" id="ARBA00023242"/>
    </source>
</evidence>
<dbReference type="Pfam" id="PF00176">
    <property type="entry name" value="SNF2-rel_dom"/>
    <property type="match status" value="1"/>
</dbReference>
<dbReference type="InterPro" id="IPR049730">
    <property type="entry name" value="SNF2/RAD54-like_C"/>
</dbReference>
<evidence type="ECO:0000256" key="1">
    <source>
        <dbReference type="ARBA" id="ARBA00004123"/>
    </source>
</evidence>
<evidence type="ECO:0000259" key="7">
    <source>
        <dbReference type="PROSITE" id="PS51194"/>
    </source>
</evidence>
<comment type="similarity">
    <text evidence="4">Belongs to the SNF2/RAD54 helicase family. SMARCAL1 subfamily.</text>
</comment>
<evidence type="ECO:0000313" key="10">
    <source>
        <dbReference type="Proteomes" id="UP000677054"/>
    </source>
</evidence>
<dbReference type="Pfam" id="PF00271">
    <property type="entry name" value="Helicase_C"/>
    <property type="match status" value="1"/>
</dbReference>
<organism evidence="9">
    <name type="scientific">Darwinula stevensoni</name>
    <dbReference type="NCBI Taxonomy" id="69355"/>
    <lineage>
        <taxon>Eukaryota</taxon>
        <taxon>Metazoa</taxon>
        <taxon>Ecdysozoa</taxon>
        <taxon>Arthropoda</taxon>
        <taxon>Crustacea</taxon>
        <taxon>Oligostraca</taxon>
        <taxon>Ostracoda</taxon>
        <taxon>Podocopa</taxon>
        <taxon>Podocopida</taxon>
        <taxon>Darwinulocopina</taxon>
        <taxon>Darwinuloidea</taxon>
        <taxon>Darwinulidae</taxon>
        <taxon>Darwinula</taxon>
    </lineage>
</organism>
<dbReference type="PROSITE" id="PS51194">
    <property type="entry name" value="HELICASE_CTER"/>
    <property type="match status" value="1"/>
</dbReference>
<dbReference type="PANTHER" id="PTHR45766">
    <property type="entry name" value="DNA ANNEALING HELICASE AND ENDONUCLEASE ZRANB3 FAMILY MEMBER"/>
    <property type="match status" value="1"/>
</dbReference>
<dbReference type="GO" id="GO:0006281">
    <property type="term" value="P:DNA repair"/>
    <property type="evidence" value="ECO:0007669"/>
    <property type="project" value="TreeGrafter"/>
</dbReference>
<evidence type="ECO:0000259" key="6">
    <source>
        <dbReference type="PROSITE" id="PS51192"/>
    </source>
</evidence>
<dbReference type="Proteomes" id="UP000677054">
    <property type="component" value="Unassembled WGS sequence"/>
</dbReference>
<dbReference type="InterPro" id="IPR014001">
    <property type="entry name" value="Helicase_ATP-bd"/>
</dbReference>
<dbReference type="InterPro" id="IPR000330">
    <property type="entry name" value="SNF2_N"/>
</dbReference>
<dbReference type="SMART" id="SM00490">
    <property type="entry name" value="HELICc"/>
    <property type="match status" value="1"/>
</dbReference>
<evidence type="ECO:0000259" key="8">
    <source>
        <dbReference type="PROSITE" id="PS51467"/>
    </source>
</evidence>
<dbReference type="GO" id="GO:0043596">
    <property type="term" value="C:nuclear replication fork"/>
    <property type="evidence" value="ECO:0007669"/>
    <property type="project" value="TreeGrafter"/>
</dbReference>
<dbReference type="CDD" id="cd18010">
    <property type="entry name" value="DEXHc_HARP_SMARCAL1"/>
    <property type="match status" value="1"/>
</dbReference>
<comment type="subcellular location">
    <subcellularLocation>
        <location evidence="1">Nucleus</location>
    </subcellularLocation>
</comment>
<dbReference type="FunFam" id="3.40.50.300:FF:003021">
    <property type="entry name" value="Uncharacterized protein (Fragment)"/>
    <property type="match status" value="1"/>
</dbReference>
<dbReference type="InterPro" id="IPR001650">
    <property type="entry name" value="Helicase_C-like"/>
</dbReference>
<reference evidence="9" key="1">
    <citation type="submission" date="2020-11" db="EMBL/GenBank/DDBJ databases">
        <authorList>
            <person name="Tran Van P."/>
        </authorList>
    </citation>
    <scope>NUCLEOTIDE SEQUENCE</scope>
</reference>
<keyword evidence="3" id="KW-0539">Nucleus</keyword>
<dbReference type="CDD" id="cd18793">
    <property type="entry name" value="SF2_C_SNF"/>
    <property type="match status" value="1"/>
</dbReference>
<sequence>MHGLTEEQKRRMEESRKAALERRAAKLKEQPQPPSLPTQPKEQSKPLTFATKLKDQTQPPALASPPKMPRLAAPAKNEEVRPVKGVCRLVSRDRFVVDVPYHEQLIHIFKTMPSRMYDQKDRKWGFSLKDHDDLKKAVAALGPKVSFAPLPPSVLQVFLKAPSKEAIPDYDLSSIDEKLSQALLPFQREGVWQHKVTVGGQVPGMASGFGIWKEGRLLIGDDMGLGKTLQALGIAAYYCKEWPLLIVAPSSVRYAWLQSIQQWLPSVPSDKIQVIHTGKEPLSTSLLVLITSYDLMSRRKDELRSRRFQVVVMDESHLLKSIKSGRTKVAMPILRAAKRAILLSGTPALSRPVELFNQLNAVDPRLFPSYQDFGVRYCDGKEGPFGWDFSGSSHMSELQLLMEERIMIRRLKSEVISQLPAKRRQMVMLDPSEVKNNSREMKHFSKMLKSATLKTTEKRSQLLQYFRETAQAKLKAVCDYILDLVASDRKFLCFAHHHSMMDGLCEALDKKEVKYIRIDGSTNPETRQFLCDKFQYNDAHRAAILSITAASQGLTLTAAQLVVFAELFWNPGLLTQAEDRAHRIGQEDCVIVQYLLAEGTADDHLWPMIQRKLDVLHLAGLSNDDFRDADTTRVGVSRCFFRRFCA</sequence>
<dbReference type="GO" id="GO:0016787">
    <property type="term" value="F:hydrolase activity"/>
    <property type="evidence" value="ECO:0007669"/>
    <property type="project" value="UniProtKB-KW"/>
</dbReference>
<dbReference type="SUPFAM" id="SSF52540">
    <property type="entry name" value="P-loop containing nucleoside triphosphate hydrolases"/>
    <property type="match status" value="2"/>
</dbReference>
<protein>
    <recommendedName>
        <fullName evidence="11">SWI/SNF-related matrix-associated actin-dependent regulator of chromatin subfamily A-like protein 1</fullName>
    </recommendedName>
</protein>
<dbReference type="PANTHER" id="PTHR45766:SF6">
    <property type="entry name" value="SWI_SNF-RELATED MATRIX-ASSOCIATED ACTIN-DEPENDENT REGULATOR OF CHROMATIN SUBFAMILY A-LIKE PROTEIN 1"/>
    <property type="match status" value="1"/>
</dbReference>